<reference evidence="2" key="1">
    <citation type="journal article" date="2011" name="Nature">
        <title>Genome sequence and analysis of the tuber crop potato.</title>
        <authorList>
            <consortium name="The Potato Genome Sequencing Consortium"/>
        </authorList>
    </citation>
    <scope>NUCLEOTIDE SEQUENCE [LARGE SCALE GENOMIC DNA]</scope>
    <source>
        <strain evidence="2">cv. DM1-3 516 R44</strain>
    </source>
</reference>
<dbReference type="HOGENOM" id="CLU_2946230_0_0_1"/>
<evidence type="ECO:0000313" key="2">
    <source>
        <dbReference type="Proteomes" id="UP000011115"/>
    </source>
</evidence>
<name>M0ZLC7_SOLTU</name>
<accession>M0ZLC7</accession>
<dbReference type="EnsemblPlants" id="PGSC0003DMT400003271">
    <property type="protein sequence ID" value="PGSC0003DMT400003271"/>
    <property type="gene ID" value="PGSC0003DMG400001297"/>
</dbReference>
<sequence>MLAFTSCSNNLTVEEAEELRNSEESQIHWTTAARRRRSTCAKQMVANTFNKDISDDVTLT</sequence>
<keyword evidence="2" id="KW-1185">Reference proteome</keyword>
<proteinExistence type="predicted"/>
<evidence type="ECO:0000313" key="1">
    <source>
        <dbReference type="EnsemblPlants" id="PGSC0003DMT400003271"/>
    </source>
</evidence>
<dbReference type="Gramene" id="PGSC0003DMT400003271">
    <property type="protein sequence ID" value="PGSC0003DMT400003271"/>
    <property type="gene ID" value="PGSC0003DMG400001297"/>
</dbReference>
<dbReference type="InParanoid" id="M0ZLC7"/>
<protein>
    <submittedName>
        <fullName evidence="1">Uncharacterized protein</fullName>
    </submittedName>
</protein>
<dbReference type="Proteomes" id="UP000011115">
    <property type="component" value="Unassembled WGS sequence"/>
</dbReference>
<dbReference type="AlphaFoldDB" id="M0ZLC7"/>
<organism evidence="1 2">
    <name type="scientific">Solanum tuberosum</name>
    <name type="common">Potato</name>
    <dbReference type="NCBI Taxonomy" id="4113"/>
    <lineage>
        <taxon>Eukaryota</taxon>
        <taxon>Viridiplantae</taxon>
        <taxon>Streptophyta</taxon>
        <taxon>Embryophyta</taxon>
        <taxon>Tracheophyta</taxon>
        <taxon>Spermatophyta</taxon>
        <taxon>Magnoliopsida</taxon>
        <taxon>eudicotyledons</taxon>
        <taxon>Gunneridae</taxon>
        <taxon>Pentapetalae</taxon>
        <taxon>asterids</taxon>
        <taxon>lamiids</taxon>
        <taxon>Solanales</taxon>
        <taxon>Solanaceae</taxon>
        <taxon>Solanoideae</taxon>
        <taxon>Solaneae</taxon>
        <taxon>Solanum</taxon>
    </lineage>
</organism>
<reference evidence="1" key="2">
    <citation type="submission" date="2015-06" db="UniProtKB">
        <authorList>
            <consortium name="EnsemblPlants"/>
        </authorList>
    </citation>
    <scope>IDENTIFICATION</scope>
    <source>
        <strain evidence="1">DM1-3 516 R44</strain>
    </source>
</reference>
<dbReference type="PaxDb" id="4113-PGSC0003DMT400003271"/>